<dbReference type="InterPro" id="IPR014729">
    <property type="entry name" value="Rossmann-like_a/b/a_fold"/>
</dbReference>
<keyword evidence="3" id="KW-0067">ATP-binding</keyword>
<dbReference type="Proteomes" id="UP000246569">
    <property type="component" value="Unassembled WGS sequence"/>
</dbReference>
<sequence>MAYGISTILYATDLGPRGPEVFRHAAGIARRFEAKVHILTVIEAIGDYANVTLDAYVPNEIIEQIRTDGIKRIREDLDSRLAAFDAANPDLASKDVVASVQILEGNAAELILKEAERLKADLIVLGSHGHSAIGEMLIGSVAHKITVRSDVPVLLVPINK</sequence>
<dbReference type="PANTHER" id="PTHR46268:SF27">
    <property type="entry name" value="UNIVERSAL STRESS PROTEIN RV2623"/>
    <property type="match status" value="1"/>
</dbReference>
<evidence type="ECO:0000256" key="1">
    <source>
        <dbReference type="ARBA" id="ARBA00008791"/>
    </source>
</evidence>
<protein>
    <submittedName>
        <fullName evidence="5">Nucleotide-binding universal stress UspA family protein</fullName>
    </submittedName>
</protein>
<dbReference type="RefSeq" id="WP_110018015.1">
    <property type="nucleotide sequence ID" value="NZ_QGTJ01000003.1"/>
</dbReference>
<organism evidence="5 6">
    <name type="scientific">Plasticicumulans acidivorans</name>
    <dbReference type="NCBI Taxonomy" id="886464"/>
    <lineage>
        <taxon>Bacteria</taxon>
        <taxon>Pseudomonadati</taxon>
        <taxon>Pseudomonadota</taxon>
        <taxon>Gammaproteobacteria</taxon>
        <taxon>Candidatus Competibacteraceae</taxon>
        <taxon>Plasticicumulans</taxon>
    </lineage>
</organism>
<evidence type="ECO:0000256" key="2">
    <source>
        <dbReference type="ARBA" id="ARBA00022741"/>
    </source>
</evidence>
<evidence type="ECO:0000256" key="3">
    <source>
        <dbReference type="ARBA" id="ARBA00022840"/>
    </source>
</evidence>
<reference evidence="5 6" key="1">
    <citation type="submission" date="2018-05" db="EMBL/GenBank/DDBJ databases">
        <title>Genomic Encyclopedia of Type Strains, Phase IV (KMG-IV): sequencing the most valuable type-strain genomes for metagenomic binning, comparative biology and taxonomic classification.</title>
        <authorList>
            <person name="Goeker M."/>
        </authorList>
    </citation>
    <scope>NUCLEOTIDE SEQUENCE [LARGE SCALE GENOMIC DNA]</scope>
    <source>
        <strain evidence="5 6">DSM 23606</strain>
    </source>
</reference>
<proteinExistence type="inferred from homology"/>
<dbReference type="GO" id="GO:0005524">
    <property type="term" value="F:ATP binding"/>
    <property type="evidence" value="ECO:0007669"/>
    <property type="project" value="UniProtKB-KW"/>
</dbReference>
<comment type="caution">
    <text evidence="5">The sequence shown here is derived from an EMBL/GenBank/DDBJ whole genome shotgun (WGS) entry which is preliminary data.</text>
</comment>
<name>A0A317MZ27_9GAMM</name>
<comment type="similarity">
    <text evidence="1">Belongs to the universal stress protein A family.</text>
</comment>
<keyword evidence="6" id="KW-1185">Reference proteome</keyword>
<dbReference type="PANTHER" id="PTHR46268">
    <property type="entry name" value="STRESS RESPONSE PROTEIN NHAX"/>
    <property type="match status" value="1"/>
</dbReference>
<dbReference type="OrthoDB" id="5877096at2"/>
<dbReference type="AlphaFoldDB" id="A0A317MZ27"/>
<dbReference type="EMBL" id="QGTJ01000003">
    <property type="protein sequence ID" value="PWV63542.1"/>
    <property type="molecule type" value="Genomic_DNA"/>
</dbReference>
<keyword evidence="2" id="KW-0547">Nucleotide-binding</keyword>
<feature type="domain" description="UspA" evidence="4">
    <location>
        <begin position="6"/>
        <end position="157"/>
    </location>
</feature>
<dbReference type="CDD" id="cd00293">
    <property type="entry name" value="USP-like"/>
    <property type="match status" value="1"/>
</dbReference>
<dbReference type="Pfam" id="PF00582">
    <property type="entry name" value="Usp"/>
    <property type="match status" value="1"/>
</dbReference>
<dbReference type="PRINTS" id="PR01438">
    <property type="entry name" value="UNVRSLSTRESS"/>
</dbReference>
<dbReference type="InterPro" id="IPR006016">
    <property type="entry name" value="UspA"/>
</dbReference>
<dbReference type="Gene3D" id="3.40.50.620">
    <property type="entry name" value="HUPs"/>
    <property type="match status" value="1"/>
</dbReference>
<evidence type="ECO:0000259" key="4">
    <source>
        <dbReference type="Pfam" id="PF00582"/>
    </source>
</evidence>
<evidence type="ECO:0000313" key="6">
    <source>
        <dbReference type="Proteomes" id="UP000246569"/>
    </source>
</evidence>
<dbReference type="SUPFAM" id="SSF52402">
    <property type="entry name" value="Adenine nucleotide alpha hydrolases-like"/>
    <property type="match status" value="1"/>
</dbReference>
<dbReference type="InterPro" id="IPR006015">
    <property type="entry name" value="Universal_stress_UspA"/>
</dbReference>
<accession>A0A317MZ27</accession>
<evidence type="ECO:0000313" key="5">
    <source>
        <dbReference type="EMBL" id="PWV63542.1"/>
    </source>
</evidence>
<gene>
    <name evidence="5" type="ORF">C7443_103473</name>
</gene>